<dbReference type="Proteomes" id="UP001055286">
    <property type="component" value="Unassembled WGS sequence"/>
</dbReference>
<dbReference type="GO" id="GO:0030170">
    <property type="term" value="F:pyridoxal phosphate binding"/>
    <property type="evidence" value="ECO:0007669"/>
    <property type="project" value="UniProtKB-UniRule"/>
</dbReference>
<comment type="cofactor">
    <cofactor evidence="1 5 7 8">
        <name>pyridoxal 5'-phosphate</name>
        <dbReference type="ChEBI" id="CHEBI:597326"/>
    </cofactor>
</comment>
<dbReference type="SUPFAM" id="SSF50621">
    <property type="entry name" value="Alanine racemase C-terminal domain-like"/>
    <property type="match status" value="1"/>
</dbReference>
<feature type="binding site" evidence="5">
    <location>
        <position position="239"/>
    </location>
    <ligand>
        <name>pyridoxal 5'-phosphate</name>
        <dbReference type="ChEBI" id="CHEBI:597326"/>
    </ligand>
</feature>
<feature type="modified residue" description="N6-(pyridoxal phosphate)lysine" evidence="5 7">
    <location>
        <position position="60"/>
    </location>
</feature>
<dbReference type="FunFam" id="3.20.20.10:FF:000003">
    <property type="entry name" value="Diaminopimelate decarboxylase"/>
    <property type="match status" value="1"/>
</dbReference>
<dbReference type="CDD" id="cd06828">
    <property type="entry name" value="PLPDE_III_DapDC"/>
    <property type="match status" value="1"/>
</dbReference>
<dbReference type="InterPro" id="IPR009006">
    <property type="entry name" value="Ala_racemase/Decarboxylase_C"/>
</dbReference>
<feature type="active site" description="Proton donor" evidence="7">
    <location>
        <position position="346"/>
    </location>
</feature>
<dbReference type="GO" id="GO:0008836">
    <property type="term" value="F:diaminopimelate decarboxylase activity"/>
    <property type="evidence" value="ECO:0007669"/>
    <property type="project" value="UniProtKB-UniRule"/>
</dbReference>
<comment type="caution">
    <text evidence="10">The sequence shown here is derived from an EMBL/GenBank/DDBJ whole genome shotgun (WGS) entry which is preliminary data.</text>
</comment>
<dbReference type="Gene3D" id="2.40.37.10">
    <property type="entry name" value="Lyase, Ornithine Decarboxylase, Chain A, domain 1"/>
    <property type="match status" value="1"/>
</dbReference>
<feature type="binding site" evidence="5">
    <location>
        <position position="347"/>
    </location>
    <ligand>
        <name>substrate</name>
    </ligand>
</feature>
<protein>
    <recommendedName>
        <fullName evidence="5 6">Diaminopimelate decarboxylase</fullName>
        <shortName evidence="5">DAP decarboxylase</shortName>
        <shortName evidence="5">DAPDC</shortName>
        <ecNumber evidence="5 6">4.1.1.20</ecNumber>
    </recommendedName>
</protein>
<dbReference type="InterPro" id="IPR022644">
    <property type="entry name" value="De-COase2_N"/>
</dbReference>
<evidence type="ECO:0000256" key="8">
    <source>
        <dbReference type="RuleBase" id="RU003738"/>
    </source>
</evidence>
<feature type="binding site" evidence="5">
    <location>
        <position position="375"/>
    </location>
    <ligand>
        <name>substrate</name>
    </ligand>
</feature>
<keyword evidence="2 5" id="KW-0210">Decarboxylase</keyword>
<organism evidence="10 11">
    <name type="scientific">Methylobacterium frigidaeris</name>
    <dbReference type="NCBI Taxonomy" id="2038277"/>
    <lineage>
        <taxon>Bacteria</taxon>
        <taxon>Pseudomonadati</taxon>
        <taxon>Pseudomonadota</taxon>
        <taxon>Alphaproteobacteria</taxon>
        <taxon>Hyphomicrobiales</taxon>
        <taxon>Methylobacteriaceae</taxon>
        <taxon>Methylobacterium</taxon>
    </lineage>
</organism>
<reference evidence="10" key="1">
    <citation type="journal article" date="2016" name="Front. Microbiol.">
        <title>Genome Sequence of the Piezophilic, Mesophilic Sulfate-Reducing Bacterium Desulfovibrio indicus J2T.</title>
        <authorList>
            <person name="Cao J."/>
            <person name="Maignien L."/>
            <person name="Shao Z."/>
            <person name="Alain K."/>
            <person name="Jebbar M."/>
        </authorList>
    </citation>
    <scope>NUCLEOTIDE SEQUENCE</scope>
    <source>
        <strain evidence="10">JCM 32048</strain>
    </source>
</reference>
<dbReference type="PRINTS" id="PR01181">
    <property type="entry name" value="DAPDCRBXLASE"/>
</dbReference>
<dbReference type="PROSITE" id="PS00878">
    <property type="entry name" value="ODR_DC_2_1"/>
    <property type="match status" value="1"/>
</dbReference>
<dbReference type="EMBL" id="BPQJ01000001">
    <property type="protein sequence ID" value="GJD59961.1"/>
    <property type="molecule type" value="Genomic_DNA"/>
</dbReference>
<comment type="catalytic activity">
    <reaction evidence="5 8">
        <text>meso-2,6-diaminopimelate + H(+) = L-lysine + CO2</text>
        <dbReference type="Rhea" id="RHEA:15101"/>
        <dbReference type="ChEBI" id="CHEBI:15378"/>
        <dbReference type="ChEBI" id="CHEBI:16526"/>
        <dbReference type="ChEBI" id="CHEBI:32551"/>
        <dbReference type="ChEBI" id="CHEBI:57791"/>
        <dbReference type="EC" id="4.1.1.20"/>
    </reaction>
</comment>
<dbReference type="PRINTS" id="PR01179">
    <property type="entry name" value="ODADCRBXLASE"/>
</dbReference>
<comment type="pathway">
    <text evidence="5 8">Amino-acid biosynthesis; L-lysine biosynthesis via DAP pathway; L-lysine from DL-2,6-diaminopimelate: step 1/1.</text>
</comment>
<evidence type="ECO:0000256" key="4">
    <source>
        <dbReference type="ARBA" id="ARBA00023239"/>
    </source>
</evidence>
<name>A0AA37H6Y6_9HYPH</name>
<dbReference type="InterPro" id="IPR000183">
    <property type="entry name" value="Orn/DAP/Arg_de-COase"/>
</dbReference>
<feature type="binding site" evidence="5">
    <location>
        <position position="314"/>
    </location>
    <ligand>
        <name>substrate</name>
    </ligand>
</feature>
<evidence type="ECO:0000256" key="3">
    <source>
        <dbReference type="ARBA" id="ARBA00022898"/>
    </source>
</evidence>
<evidence type="ECO:0000256" key="2">
    <source>
        <dbReference type="ARBA" id="ARBA00022793"/>
    </source>
</evidence>
<dbReference type="PANTHER" id="PTHR43727">
    <property type="entry name" value="DIAMINOPIMELATE DECARBOXYLASE"/>
    <property type="match status" value="1"/>
</dbReference>
<evidence type="ECO:0000313" key="11">
    <source>
        <dbReference type="Proteomes" id="UP001055286"/>
    </source>
</evidence>
<accession>A0AA37H6Y6</accession>
<feature type="binding site" evidence="5">
    <location>
        <position position="278"/>
    </location>
    <ligand>
        <name>substrate</name>
    </ligand>
</feature>
<dbReference type="PANTHER" id="PTHR43727:SF2">
    <property type="entry name" value="GROUP IV DECARBOXYLASE"/>
    <property type="match status" value="1"/>
</dbReference>
<comment type="similarity">
    <text evidence="5">Belongs to the Orn/Lys/Arg decarboxylase class-II family. LysA subfamily.</text>
</comment>
<evidence type="ECO:0000256" key="5">
    <source>
        <dbReference type="HAMAP-Rule" id="MF_02120"/>
    </source>
</evidence>
<evidence type="ECO:0000256" key="7">
    <source>
        <dbReference type="PIRSR" id="PIRSR600183-50"/>
    </source>
</evidence>
<dbReference type="EC" id="4.1.1.20" evidence="5 6"/>
<dbReference type="Gene3D" id="3.20.20.10">
    <property type="entry name" value="Alanine racemase"/>
    <property type="match status" value="1"/>
</dbReference>
<dbReference type="SUPFAM" id="SSF51419">
    <property type="entry name" value="PLP-binding barrel"/>
    <property type="match status" value="1"/>
</dbReference>
<sequence length="423" mass="45273">MHHFTYRDGVLHAEDVDLARLAGAVGTPFYCYASATLERHYRVFAEAFSGDDALVCYAMKANSNQAVLATLARLGAGMDIVSEGELRRALAAGVPGERIVFSGVGKTEGEMAAALDARILCFNVESEPELEQLSRVAAARGATAPVSIRVNPDVDARTHAKISTGKSENKFGIPISRAREVYDRAARLPGLSLVGVDMHIGSQITDLAPYDNAAALLCGLARDLMAAGHKLHHVDFGGGLGIPYRDDNAPPPDPAAFAAVLRPHFRPLGLKPVFEIGRMIAGNAGVLVTRVLYVKHGEGRTFVIVDAAMNDLIRPTLYEAYHALRPVAEPKPDAARLTADVVGPVCESGDYLALAREMPEVKPGDLIAVMSAGAYGAVQSCTYNTRPLVPEVLVRGPDHAVIRPRPSYEELIGLDRVPEWLAA</sequence>
<reference evidence="10" key="2">
    <citation type="submission" date="2021-08" db="EMBL/GenBank/DDBJ databases">
        <authorList>
            <person name="Tani A."/>
            <person name="Ola A."/>
            <person name="Ogura Y."/>
            <person name="Katsura K."/>
            <person name="Hayashi T."/>
        </authorList>
    </citation>
    <scope>NUCLEOTIDE SEQUENCE</scope>
    <source>
        <strain evidence="10">JCM 32048</strain>
    </source>
</reference>
<keyword evidence="5 8" id="KW-0457">Lysine biosynthesis</keyword>
<dbReference type="RefSeq" id="WP_099908647.1">
    <property type="nucleotide sequence ID" value="NZ_BPQJ01000001.1"/>
</dbReference>
<evidence type="ECO:0000256" key="6">
    <source>
        <dbReference type="NCBIfam" id="TIGR01048"/>
    </source>
</evidence>
<dbReference type="HAMAP" id="MF_02120">
    <property type="entry name" value="LysA"/>
    <property type="match status" value="1"/>
</dbReference>
<dbReference type="NCBIfam" id="TIGR01048">
    <property type="entry name" value="lysA"/>
    <property type="match status" value="1"/>
</dbReference>
<dbReference type="Pfam" id="PF02784">
    <property type="entry name" value="Orn_Arg_deC_N"/>
    <property type="match status" value="1"/>
</dbReference>
<dbReference type="InterPro" id="IPR029066">
    <property type="entry name" value="PLP-binding_barrel"/>
</dbReference>
<comment type="subunit">
    <text evidence="5">Homodimer.</text>
</comment>
<feature type="binding site" evidence="5">
    <location>
        <position position="318"/>
    </location>
    <ligand>
        <name>substrate</name>
    </ligand>
</feature>
<dbReference type="AlphaFoldDB" id="A0AA37H6Y6"/>
<feature type="domain" description="Orn/DAP/Arg decarboxylase 2 N-terminal" evidence="9">
    <location>
        <begin position="35"/>
        <end position="251"/>
    </location>
</feature>
<keyword evidence="5" id="KW-0028">Amino-acid biosynthesis</keyword>
<feature type="binding site" evidence="5">
    <location>
        <begin position="275"/>
        <end position="278"/>
    </location>
    <ligand>
        <name>pyridoxal 5'-phosphate</name>
        <dbReference type="ChEBI" id="CHEBI:597326"/>
    </ligand>
</feature>
<evidence type="ECO:0000259" key="9">
    <source>
        <dbReference type="Pfam" id="PF02784"/>
    </source>
</evidence>
<feature type="binding site" evidence="5">
    <location>
        <position position="375"/>
    </location>
    <ligand>
        <name>pyridoxal 5'-phosphate</name>
        <dbReference type="ChEBI" id="CHEBI:597326"/>
    </ligand>
</feature>
<keyword evidence="3 5" id="KW-0663">Pyridoxal phosphate</keyword>
<comment type="function">
    <text evidence="5">Specifically catalyzes the decarboxylation of meso-diaminopimelate (meso-DAP) to L-lysine.</text>
</comment>
<dbReference type="GO" id="GO:0009089">
    <property type="term" value="P:lysine biosynthetic process via diaminopimelate"/>
    <property type="evidence" value="ECO:0007669"/>
    <property type="project" value="UniProtKB-UniRule"/>
</dbReference>
<proteinExistence type="inferred from homology"/>
<gene>
    <name evidence="5 10" type="primary">lysA</name>
    <name evidence="10" type="ORF">MPEAHAMD_0092</name>
</gene>
<keyword evidence="11" id="KW-1185">Reference proteome</keyword>
<evidence type="ECO:0000313" key="10">
    <source>
        <dbReference type="EMBL" id="GJD59961.1"/>
    </source>
</evidence>
<dbReference type="InterPro" id="IPR022653">
    <property type="entry name" value="De-COase2_pyr-phos_BS"/>
</dbReference>
<keyword evidence="4 5" id="KW-0456">Lyase</keyword>
<evidence type="ECO:0000256" key="1">
    <source>
        <dbReference type="ARBA" id="ARBA00001933"/>
    </source>
</evidence>
<dbReference type="InterPro" id="IPR002986">
    <property type="entry name" value="DAP_deCOOHase_LysA"/>
</dbReference>